<keyword evidence="7" id="KW-1133">Transmembrane helix</keyword>
<keyword evidence="7" id="KW-0812">Transmembrane</keyword>
<dbReference type="PRINTS" id="PR00385">
    <property type="entry name" value="P450"/>
</dbReference>
<comment type="cofactor">
    <cofactor evidence="1 6">
        <name>heme</name>
        <dbReference type="ChEBI" id="CHEBI:30413"/>
    </cofactor>
</comment>
<evidence type="ECO:0000256" key="1">
    <source>
        <dbReference type="ARBA" id="ARBA00001971"/>
    </source>
</evidence>
<keyword evidence="4" id="KW-0560">Oxidoreductase</keyword>
<evidence type="ECO:0000256" key="2">
    <source>
        <dbReference type="ARBA" id="ARBA00010617"/>
    </source>
</evidence>
<reference evidence="8" key="1">
    <citation type="journal article" date="2023" name="bioRxiv">
        <title>Improved chromosome-level genome assembly for marigold (Tagetes erecta).</title>
        <authorList>
            <person name="Jiang F."/>
            <person name="Yuan L."/>
            <person name="Wang S."/>
            <person name="Wang H."/>
            <person name="Xu D."/>
            <person name="Wang A."/>
            <person name="Fan W."/>
        </authorList>
    </citation>
    <scope>NUCLEOTIDE SEQUENCE</scope>
    <source>
        <strain evidence="8">WSJ</strain>
        <tissue evidence="8">Leaf</tissue>
    </source>
</reference>
<dbReference type="GO" id="GO:0005506">
    <property type="term" value="F:iron ion binding"/>
    <property type="evidence" value="ECO:0007669"/>
    <property type="project" value="InterPro"/>
</dbReference>
<evidence type="ECO:0000256" key="6">
    <source>
        <dbReference type="PIRSR" id="PIRSR602401-1"/>
    </source>
</evidence>
<accession>A0AAD8NTX5</accession>
<dbReference type="SUPFAM" id="SSF48264">
    <property type="entry name" value="Cytochrome P450"/>
    <property type="match status" value="1"/>
</dbReference>
<evidence type="ECO:0000256" key="4">
    <source>
        <dbReference type="ARBA" id="ARBA00023002"/>
    </source>
</evidence>
<keyword evidence="5 6" id="KW-0408">Iron</keyword>
<feature type="binding site" description="axial binding residue" evidence="6">
    <location>
        <position position="452"/>
    </location>
    <ligand>
        <name>heme</name>
        <dbReference type="ChEBI" id="CHEBI:30413"/>
    </ligand>
    <ligandPart>
        <name>Fe</name>
        <dbReference type="ChEBI" id="CHEBI:18248"/>
    </ligandPart>
</feature>
<evidence type="ECO:0000313" key="8">
    <source>
        <dbReference type="EMBL" id="KAK1420541.1"/>
    </source>
</evidence>
<dbReference type="AlphaFoldDB" id="A0AAD8NTX5"/>
<keyword evidence="9" id="KW-1185">Reference proteome</keyword>
<evidence type="ECO:0000313" key="9">
    <source>
        <dbReference type="Proteomes" id="UP001229421"/>
    </source>
</evidence>
<name>A0AAD8NTX5_TARER</name>
<dbReference type="GO" id="GO:0020037">
    <property type="term" value="F:heme binding"/>
    <property type="evidence" value="ECO:0007669"/>
    <property type="project" value="InterPro"/>
</dbReference>
<dbReference type="InterPro" id="IPR001128">
    <property type="entry name" value="Cyt_P450"/>
</dbReference>
<proteinExistence type="inferred from homology"/>
<dbReference type="Gene3D" id="1.10.630.10">
    <property type="entry name" value="Cytochrome P450"/>
    <property type="match status" value="1"/>
</dbReference>
<protein>
    <recommendedName>
        <fullName evidence="10">Cytochrome P450</fullName>
    </recommendedName>
</protein>
<dbReference type="Proteomes" id="UP001229421">
    <property type="component" value="Unassembled WGS sequence"/>
</dbReference>
<dbReference type="InterPro" id="IPR036396">
    <property type="entry name" value="Cyt_P450_sf"/>
</dbReference>
<dbReference type="Pfam" id="PF00067">
    <property type="entry name" value="p450"/>
    <property type="match status" value="1"/>
</dbReference>
<feature type="transmembrane region" description="Helical" evidence="7">
    <location>
        <begin position="6"/>
        <end position="30"/>
    </location>
</feature>
<comment type="similarity">
    <text evidence="2">Belongs to the cytochrome P450 family.</text>
</comment>
<evidence type="ECO:0000256" key="7">
    <source>
        <dbReference type="SAM" id="Phobius"/>
    </source>
</evidence>
<organism evidence="8 9">
    <name type="scientific">Tagetes erecta</name>
    <name type="common">African marigold</name>
    <dbReference type="NCBI Taxonomy" id="13708"/>
    <lineage>
        <taxon>Eukaryota</taxon>
        <taxon>Viridiplantae</taxon>
        <taxon>Streptophyta</taxon>
        <taxon>Embryophyta</taxon>
        <taxon>Tracheophyta</taxon>
        <taxon>Spermatophyta</taxon>
        <taxon>Magnoliopsida</taxon>
        <taxon>eudicotyledons</taxon>
        <taxon>Gunneridae</taxon>
        <taxon>Pentapetalae</taxon>
        <taxon>asterids</taxon>
        <taxon>campanulids</taxon>
        <taxon>Asterales</taxon>
        <taxon>Asteraceae</taxon>
        <taxon>Asteroideae</taxon>
        <taxon>Heliantheae alliance</taxon>
        <taxon>Tageteae</taxon>
        <taxon>Tagetes</taxon>
    </lineage>
</organism>
<keyword evidence="3 6" id="KW-0479">Metal-binding</keyword>
<keyword evidence="7" id="KW-0472">Membrane</keyword>
<evidence type="ECO:0000256" key="3">
    <source>
        <dbReference type="ARBA" id="ARBA00022723"/>
    </source>
</evidence>
<dbReference type="PRINTS" id="PR00463">
    <property type="entry name" value="EP450I"/>
</dbReference>
<dbReference type="EMBL" id="JAUHHV010000006">
    <property type="protein sequence ID" value="KAK1420541.1"/>
    <property type="molecule type" value="Genomic_DNA"/>
</dbReference>
<evidence type="ECO:0008006" key="10">
    <source>
        <dbReference type="Google" id="ProtNLM"/>
    </source>
</evidence>
<gene>
    <name evidence="8" type="ORF">QVD17_22220</name>
</gene>
<comment type="caution">
    <text evidence="8">The sequence shown here is derived from an EMBL/GenBank/DDBJ whole genome shotgun (WGS) entry which is preliminary data.</text>
</comment>
<dbReference type="GO" id="GO:0004497">
    <property type="term" value="F:monooxygenase activity"/>
    <property type="evidence" value="ECO:0007669"/>
    <property type="project" value="InterPro"/>
</dbReference>
<dbReference type="CDD" id="cd11064">
    <property type="entry name" value="CYP86A"/>
    <property type="match status" value="1"/>
</dbReference>
<dbReference type="GO" id="GO:0016705">
    <property type="term" value="F:oxidoreductase activity, acting on paired donors, with incorporation or reduction of molecular oxygen"/>
    <property type="evidence" value="ECO:0007669"/>
    <property type="project" value="InterPro"/>
</dbReference>
<dbReference type="PANTHER" id="PTHR24296">
    <property type="entry name" value="CYTOCHROME P450"/>
    <property type="match status" value="1"/>
</dbReference>
<keyword evidence="6" id="KW-0349">Heme</keyword>
<evidence type="ECO:0000256" key="5">
    <source>
        <dbReference type="ARBA" id="ARBA00023004"/>
    </source>
</evidence>
<sequence>MIDLNLTTYILLLLIPLTFFFFTSIFYKLLIKPTEKHGLKSYPLIGSLFPLLENRHRFIQWTSDIINNTPTKTAIIHLPLGRVRVITANPTVVRHILKTSFHLYPKGERARHTLFDLLGDGIINIDGDQWKLQRQISIHEFNTKSLRNYVEHVVDTELNQRLIPILTKSATTTTVIDLQDVLQRFAFDNICTIAFGYDPKCLTPSMPDAVFATAFDEAVMISTGRMRASHPIIWKLKRFLNVGSEKRLRNAVAVVRDFAVKLTREKIIELAKNENKNSSLQSLDLLSRFLISGHSDEKFIADIVINFILAGRDTTSAALTWFFWLLHKNPRIEAEILNDIKHKSENLTYDEVKDMVYTHASLCESMRLYPPVAIDAKQAADDDVLPDGTFVKKGFPVTYHVYAMGRSEELWGEDWAEFRPERWLEKDELGQWVFKGRDGYEYPVFQAGPRVCLGKEMAFLQMKRVVAGVLRRFKVVPEVDDGVEPVYVAYFTSVMEGGFRVRVEERGEIE</sequence>
<dbReference type="InterPro" id="IPR002401">
    <property type="entry name" value="Cyt_P450_E_grp-I"/>
</dbReference>